<dbReference type="RefSeq" id="WP_128094555.1">
    <property type="nucleotide sequence ID" value="NZ_JBHEEN010000007.1"/>
</dbReference>
<name>A0A643EXC5_9HYPH</name>
<dbReference type="InterPro" id="IPR001279">
    <property type="entry name" value="Metallo-B-lactamas"/>
</dbReference>
<dbReference type="GO" id="GO:0016787">
    <property type="term" value="F:hydrolase activity"/>
    <property type="evidence" value="ECO:0007669"/>
    <property type="project" value="UniProtKB-KW"/>
</dbReference>
<organism evidence="2">
    <name type="scientific">Brucella pituitosa</name>
    <dbReference type="NCBI Taxonomy" id="571256"/>
    <lineage>
        <taxon>Bacteria</taxon>
        <taxon>Pseudomonadati</taxon>
        <taxon>Pseudomonadota</taxon>
        <taxon>Alphaproteobacteria</taxon>
        <taxon>Hyphomicrobiales</taxon>
        <taxon>Brucellaceae</taxon>
        <taxon>Brucella/Ochrobactrum group</taxon>
        <taxon>Brucella</taxon>
    </lineage>
</organism>
<sequence>MAILTCVSGLNGKLPAAFLLDIKGKRILLDIGEGPEPGVRPDFSGVDYVDAIFLSHGHIDHVGAIDLWENLGKPPVYASAETFSALSVMGLPLPEHARHLLPLMGRAHILDLDVTLGRSGHAIGGQWIHFENDGGVIYMADWSRESTVLAFDNPPPAKIVQTDISYLDRDQPLCEQFEILTDLAKPGTIFPVPIMARGTEMALRLHEAGVKVSICMQIRQEMLVLSTDETDAVLPSTKAQIKAVLPQLTIVQTPESADDDAVIILADSEKSNNLLQDFSDDNSRPWKFVFTGHIAPNSRANKLIASGKGSRTSWNVHPRVSDHGWLRAITKADIMVPAFGNLADAPKLNNGLDAYWNVNRIIDVSDTRDKKSNDEH</sequence>
<dbReference type="SMART" id="SM00849">
    <property type="entry name" value="Lactamase_B"/>
    <property type="match status" value="1"/>
</dbReference>
<dbReference type="Gene3D" id="3.60.15.10">
    <property type="entry name" value="Ribonuclease Z/Hydroxyacylglutathione hydrolase-like"/>
    <property type="match status" value="1"/>
</dbReference>
<reference evidence="2" key="1">
    <citation type="submission" date="2019-09" db="EMBL/GenBank/DDBJ databases">
        <title>Draft genome sequences of 48 bacterial type strains from the CCUG.</title>
        <authorList>
            <person name="Tunovic T."/>
            <person name="Pineiro-Iglesias B."/>
            <person name="Unosson C."/>
            <person name="Inganas E."/>
            <person name="Ohlen M."/>
            <person name="Cardew S."/>
            <person name="Jensie-Markopoulos S."/>
            <person name="Salva-Serra F."/>
            <person name="Jaen-Luchoro D."/>
            <person name="Karlsson R."/>
            <person name="Svensson-Stadler L."/>
            <person name="Chun J."/>
            <person name="Moore E."/>
        </authorList>
    </citation>
    <scope>NUCLEOTIDE SEQUENCE</scope>
    <source>
        <strain evidence="2">CCUG 50899</strain>
    </source>
</reference>
<dbReference type="SUPFAM" id="SSF56281">
    <property type="entry name" value="Metallo-hydrolase/oxidoreductase"/>
    <property type="match status" value="1"/>
</dbReference>
<comment type="caution">
    <text evidence="2">The sequence shown here is derived from an EMBL/GenBank/DDBJ whole genome shotgun (WGS) entry which is preliminary data.</text>
</comment>
<dbReference type="Pfam" id="PF00753">
    <property type="entry name" value="Lactamase_B"/>
    <property type="match status" value="1"/>
</dbReference>
<feature type="domain" description="Metallo-beta-lactamase" evidence="1">
    <location>
        <begin position="14"/>
        <end position="188"/>
    </location>
</feature>
<protein>
    <submittedName>
        <fullName evidence="2">MBL fold metallo-hydrolase</fullName>
    </submittedName>
</protein>
<gene>
    <name evidence="2" type="ORF">F7Q93_17330</name>
</gene>
<dbReference type="EMBL" id="VZPE01000007">
    <property type="protein sequence ID" value="KAB0569487.1"/>
    <property type="molecule type" value="Genomic_DNA"/>
</dbReference>
<dbReference type="InterPro" id="IPR036866">
    <property type="entry name" value="RibonucZ/Hydroxyglut_hydro"/>
</dbReference>
<dbReference type="AlphaFoldDB" id="A0A643EXC5"/>
<accession>A0A643EXC5</accession>
<proteinExistence type="predicted"/>
<evidence type="ECO:0000313" key="2">
    <source>
        <dbReference type="EMBL" id="KAB0569487.1"/>
    </source>
</evidence>
<keyword evidence="2" id="KW-0378">Hydrolase</keyword>
<evidence type="ECO:0000259" key="1">
    <source>
        <dbReference type="SMART" id="SM00849"/>
    </source>
</evidence>